<dbReference type="Gene3D" id="3.30.559.10">
    <property type="entry name" value="Chloramphenicol acetyltransferase-like domain"/>
    <property type="match status" value="2"/>
</dbReference>
<protein>
    <submittedName>
        <fullName evidence="4">3'-N-debenzoyl-2'-deoxytaxol N-benzoyltransferase, putative</fullName>
        <ecNumber evidence="4">2.3.1.150</ecNumber>
    </submittedName>
</protein>
<name>B9RMK7_RICCO</name>
<dbReference type="AlphaFoldDB" id="B9RMK7"/>
<dbReference type="eggNOG" id="ENOG502QSKU">
    <property type="taxonomic scope" value="Eukaryota"/>
</dbReference>
<evidence type="ECO:0000256" key="1">
    <source>
        <dbReference type="ARBA" id="ARBA00009861"/>
    </source>
</evidence>
<dbReference type="EMBL" id="EQ973789">
    <property type="protein sequence ID" value="EEF47530.1"/>
    <property type="molecule type" value="Genomic_DNA"/>
</dbReference>
<dbReference type="Proteomes" id="UP000008311">
    <property type="component" value="Unassembled WGS sequence"/>
</dbReference>
<dbReference type="GO" id="GO:0047180">
    <property type="term" value="F:salutaridinol 7-O-acetyltransferase activity"/>
    <property type="evidence" value="ECO:0007669"/>
    <property type="project" value="UniProtKB-EC"/>
</dbReference>
<evidence type="ECO:0000313" key="5">
    <source>
        <dbReference type="Proteomes" id="UP000008311"/>
    </source>
</evidence>
<comment type="similarity">
    <text evidence="1">Belongs to the plant acyltransferase family.</text>
</comment>
<sequence length="435" mass="48191">MGVEVEFISQELIKPSSPTPDHLRHFQLSFLDQIQVPVWMPFVLFYSKEPNTSNLARCNQLKKSLSKTLTIFYPLAGRVNNNTSIHCNDEGVLFVEAQANCQLSDILRNANPSDNNKLIPLPLDDGKGLAAFLQVTFFTCGGLAISLAMSHKLGDALSKLIFLNCWAAITRGDTDPNIIGVSPSGSATLFPPKILSGFDAGAAIVKDNIVTKRFVFDSSTVSGLRAKYKHKNGCSVSRVEALAAFIWSRFMAATQADRTDNKLYMVLHAVNLRPRMEPPLSNLYFGNITRIATTMADMNAKDDECYGIVSRMNNAIRSVNADFVKSLQKSDGHLNFLKEEAGKITKGELIHFAFTSLCKFPVYEIDFGWGKPVWVGSACLVFKNLALFFDTKEGNGIEAWINLKEEDMAKFELDEELRAHITSTPNGNSNTKSRL</sequence>
<keyword evidence="2 4" id="KW-0808">Transferase</keyword>
<evidence type="ECO:0000313" key="4">
    <source>
        <dbReference type="EMBL" id="EEF47530.1"/>
    </source>
</evidence>
<proteinExistence type="inferred from homology"/>
<evidence type="ECO:0000256" key="3">
    <source>
        <dbReference type="ARBA" id="ARBA00023315"/>
    </source>
</evidence>
<dbReference type="PANTHER" id="PTHR31623">
    <property type="entry name" value="F21J9.9"/>
    <property type="match status" value="1"/>
</dbReference>
<keyword evidence="5" id="KW-1185">Reference proteome</keyword>
<evidence type="ECO:0000256" key="2">
    <source>
        <dbReference type="ARBA" id="ARBA00022679"/>
    </source>
</evidence>
<dbReference type="EC" id="2.3.1.150" evidence="4"/>
<dbReference type="Pfam" id="PF02458">
    <property type="entry name" value="Transferase"/>
    <property type="match status" value="1"/>
</dbReference>
<organism evidence="4 5">
    <name type="scientific">Ricinus communis</name>
    <name type="common">Castor bean</name>
    <dbReference type="NCBI Taxonomy" id="3988"/>
    <lineage>
        <taxon>Eukaryota</taxon>
        <taxon>Viridiplantae</taxon>
        <taxon>Streptophyta</taxon>
        <taxon>Embryophyta</taxon>
        <taxon>Tracheophyta</taxon>
        <taxon>Spermatophyta</taxon>
        <taxon>Magnoliopsida</taxon>
        <taxon>eudicotyledons</taxon>
        <taxon>Gunneridae</taxon>
        <taxon>Pentapetalae</taxon>
        <taxon>rosids</taxon>
        <taxon>fabids</taxon>
        <taxon>Malpighiales</taxon>
        <taxon>Euphorbiaceae</taxon>
        <taxon>Acalyphoideae</taxon>
        <taxon>Acalypheae</taxon>
        <taxon>Ricinus</taxon>
    </lineage>
</organism>
<dbReference type="InParanoid" id="B9RMK7"/>
<dbReference type="PANTHER" id="PTHR31623:SF17">
    <property type="entry name" value="F21J9.9"/>
    <property type="match status" value="1"/>
</dbReference>
<dbReference type="InterPro" id="IPR023213">
    <property type="entry name" value="CAT-like_dom_sf"/>
</dbReference>
<gene>
    <name evidence="4" type="ORF">RCOM_1081490</name>
</gene>
<reference evidence="5" key="1">
    <citation type="journal article" date="2010" name="Nat. Biotechnol.">
        <title>Draft genome sequence of the oilseed species Ricinus communis.</title>
        <authorList>
            <person name="Chan A.P."/>
            <person name="Crabtree J."/>
            <person name="Zhao Q."/>
            <person name="Lorenzi H."/>
            <person name="Orvis J."/>
            <person name="Puiu D."/>
            <person name="Melake-Berhan A."/>
            <person name="Jones K.M."/>
            <person name="Redman J."/>
            <person name="Chen G."/>
            <person name="Cahoon E.B."/>
            <person name="Gedil M."/>
            <person name="Stanke M."/>
            <person name="Haas B.J."/>
            <person name="Wortman J.R."/>
            <person name="Fraser-Liggett C.M."/>
            <person name="Ravel J."/>
            <person name="Rabinowicz P.D."/>
        </authorList>
    </citation>
    <scope>NUCLEOTIDE SEQUENCE [LARGE SCALE GENOMIC DNA]</scope>
    <source>
        <strain evidence="5">cv. Hale</strain>
    </source>
</reference>
<keyword evidence="3 4" id="KW-0012">Acyltransferase</keyword>
<accession>B9RMK7</accession>